<proteinExistence type="inferred from homology"/>
<feature type="compositionally biased region" description="Polar residues" evidence="3">
    <location>
        <begin position="8"/>
        <end position="19"/>
    </location>
</feature>
<evidence type="ECO:0000256" key="2">
    <source>
        <dbReference type="ARBA" id="ARBA00022705"/>
    </source>
</evidence>
<feature type="domain" description="DNA polymerase delta subunit OB-fold" evidence="4">
    <location>
        <begin position="42"/>
        <end position="159"/>
    </location>
</feature>
<dbReference type="Gene3D" id="2.40.50.430">
    <property type="match status" value="1"/>
</dbReference>
<evidence type="ECO:0000259" key="4">
    <source>
        <dbReference type="Pfam" id="PF18018"/>
    </source>
</evidence>
<comment type="similarity">
    <text evidence="1">Belongs to the DNA polymerase delta/II small subunit family.</text>
</comment>
<organism evidence="5 6">
    <name type="scientific">Marasmius crinis-equi</name>
    <dbReference type="NCBI Taxonomy" id="585013"/>
    <lineage>
        <taxon>Eukaryota</taxon>
        <taxon>Fungi</taxon>
        <taxon>Dikarya</taxon>
        <taxon>Basidiomycota</taxon>
        <taxon>Agaricomycotina</taxon>
        <taxon>Agaricomycetes</taxon>
        <taxon>Agaricomycetidae</taxon>
        <taxon>Agaricales</taxon>
        <taxon>Marasmiineae</taxon>
        <taxon>Marasmiaceae</taxon>
        <taxon>Marasmius</taxon>
    </lineage>
</organism>
<dbReference type="Proteomes" id="UP001465976">
    <property type="component" value="Unassembled WGS sequence"/>
</dbReference>
<gene>
    <name evidence="5" type="primary">cdc1_3</name>
    <name evidence="5" type="ORF">V5O48_015859</name>
</gene>
<dbReference type="PANTHER" id="PTHR10416">
    <property type="entry name" value="DNA POLYMERASE DELTA SUBUNIT 2"/>
    <property type="match status" value="1"/>
</dbReference>
<feature type="region of interest" description="Disordered" evidence="3">
    <location>
        <begin position="1"/>
        <end position="29"/>
    </location>
</feature>
<evidence type="ECO:0000256" key="1">
    <source>
        <dbReference type="ARBA" id="ARBA00006035"/>
    </source>
</evidence>
<protein>
    <submittedName>
        <fullName evidence="5">DNA polymerase delta small subunit Cdc1</fullName>
    </submittedName>
</protein>
<dbReference type="InterPro" id="IPR040663">
    <property type="entry name" value="DNA_pol_D_N"/>
</dbReference>
<sequence length="160" mass="17845">MEQISPLPKSSSTKRSITNVLPPPEGTPSFIITPGQKTYKHQYSQIYYMRLTHLSPLVEERAKKRWKDLDGSPVLVPRVLEVTKGKLCYIIGTVYMDMPLKPNVMEDLAKDRSIPPPPPSAKFYSPDDKVMLEDESGRIPLVGDLVKKANLVTGVILGAL</sequence>
<feature type="non-terminal residue" evidence="5">
    <location>
        <position position="160"/>
    </location>
</feature>
<keyword evidence="2" id="KW-0235">DNA replication</keyword>
<dbReference type="EMBL" id="JBAHYK010001993">
    <property type="protein sequence ID" value="KAL0566153.1"/>
    <property type="molecule type" value="Genomic_DNA"/>
</dbReference>
<dbReference type="InterPro" id="IPR024826">
    <property type="entry name" value="DNA_pol_delta/II_ssu"/>
</dbReference>
<evidence type="ECO:0000313" key="5">
    <source>
        <dbReference type="EMBL" id="KAL0566153.1"/>
    </source>
</evidence>
<keyword evidence="6" id="KW-1185">Reference proteome</keyword>
<reference evidence="5 6" key="1">
    <citation type="submission" date="2024-02" db="EMBL/GenBank/DDBJ databases">
        <title>A draft genome for the cacao thread blight pathogen Marasmius crinis-equi.</title>
        <authorList>
            <person name="Cohen S.P."/>
            <person name="Baruah I.K."/>
            <person name="Amoako-Attah I."/>
            <person name="Bukari Y."/>
            <person name="Meinhardt L.W."/>
            <person name="Bailey B.A."/>
        </authorList>
    </citation>
    <scope>NUCLEOTIDE SEQUENCE [LARGE SCALE GENOMIC DNA]</scope>
    <source>
        <strain evidence="5 6">GH-76</strain>
    </source>
</reference>
<dbReference type="PANTHER" id="PTHR10416:SF0">
    <property type="entry name" value="DNA POLYMERASE DELTA SUBUNIT 2"/>
    <property type="match status" value="1"/>
</dbReference>
<comment type="caution">
    <text evidence="5">The sequence shown here is derived from an EMBL/GenBank/DDBJ whole genome shotgun (WGS) entry which is preliminary data.</text>
</comment>
<dbReference type="Pfam" id="PF18018">
    <property type="entry name" value="DNA_pol_D_N"/>
    <property type="match status" value="1"/>
</dbReference>
<evidence type="ECO:0000313" key="6">
    <source>
        <dbReference type="Proteomes" id="UP001465976"/>
    </source>
</evidence>
<evidence type="ECO:0000256" key="3">
    <source>
        <dbReference type="SAM" id="MobiDB-lite"/>
    </source>
</evidence>
<accession>A0ABR3ETA8</accession>
<name>A0ABR3ETA8_9AGAR</name>